<dbReference type="AlphaFoldDB" id="A0A9D6HQP9"/>
<name>A0A9D6HQP9_9BACT</name>
<evidence type="ECO:0000313" key="2">
    <source>
        <dbReference type="Proteomes" id="UP000786662"/>
    </source>
</evidence>
<comment type="caution">
    <text evidence="1">The sequence shown here is derived from an EMBL/GenBank/DDBJ whole genome shotgun (WGS) entry which is preliminary data.</text>
</comment>
<gene>
    <name evidence="1" type="ORF">HYT38_02235</name>
</gene>
<dbReference type="EMBL" id="JACOYY010000065">
    <property type="protein sequence ID" value="MBI2052476.1"/>
    <property type="molecule type" value="Genomic_DNA"/>
</dbReference>
<evidence type="ECO:0000313" key="1">
    <source>
        <dbReference type="EMBL" id="MBI2052476.1"/>
    </source>
</evidence>
<organism evidence="1 2">
    <name type="scientific">Candidatus Sungiibacteriota bacterium</name>
    <dbReference type="NCBI Taxonomy" id="2750080"/>
    <lineage>
        <taxon>Bacteria</taxon>
        <taxon>Candidatus Sungiibacteriota</taxon>
    </lineage>
</organism>
<accession>A0A9D6HQP9</accession>
<sequence length="104" mass="12001">MPKSKEKELNKKVTHRDFQEYLVIASEVFATKADLKNLATKPELLKIKDEILNSNDKLAGKLDKILTEQTMQTSSYSRQDKEIVKIKDRVDRVEKHLNLKSVSS</sequence>
<dbReference type="Proteomes" id="UP000786662">
    <property type="component" value="Unassembled WGS sequence"/>
</dbReference>
<reference evidence="1" key="1">
    <citation type="submission" date="2020-07" db="EMBL/GenBank/DDBJ databases">
        <title>Huge and variable diversity of episymbiotic CPR bacteria and DPANN archaea in groundwater ecosystems.</title>
        <authorList>
            <person name="He C.Y."/>
            <person name="Keren R."/>
            <person name="Whittaker M."/>
            <person name="Farag I.F."/>
            <person name="Doudna J."/>
            <person name="Cate J.H.D."/>
            <person name="Banfield J.F."/>
        </authorList>
    </citation>
    <scope>NUCLEOTIDE SEQUENCE</scope>
    <source>
        <strain evidence="1">NC_groundwater_191_Ag_S-0.1um_45_8</strain>
    </source>
</reference>
<protein>
    <submittedName>
        <fullName evidence="1">Uncharacterized protein</fullName>
    </submittedName>
</protein>
<proteinExistence type="predicted"/>